<dbReference type="Pfam" id="PF13598">
    <property type="entry name" value="DUF4139"/>
    <property type="match status" value="1"/>
</dbReference>
<evidence type="ECO:0000313" key="2">
    <source>
        <dbReference type="EMBL" id="EPT00165.1"/>
    </source>
</evidence>
<gene>
    <name evidence="2" type="ORF">FOMPIDRAFT_57544</name>
</gene>
<accession>S8FPF7</accession>
<dbReference type="HOGENOM" id="CLU_010457_2_0_1"/>
<dbReference type="PANTHER" id="PTHR31005:SF8">
    <property type="entry name" value="DUF4139 DOMAIN-CONTAINING PROTEIN"/>
    <property type="match status" value="1"/>
</dbReference>
<reference evidence="2 3" key="1">
    <citation type="journal article" date="2012" name="Science">
        <title>The Paleozoic origin of enzymatic lignin decomposition reconstructed from 31 fungal genomes.</title>
        <authorList>
            <person name="Floudas D."/>
            <person name="Binder M."/>
            <person name="Riley R."/>
            <person name="Barry K."/>
            <person name="Blanchette R.A."/>
            <person name="Henrissat B."/>
            <person name="Martinez A.T."/>
            <person name="Otillar R."/>
            <person name="Spatafora J.W."/>
            <person name="Yadav J.S."/>
            <person name="Aerts A."/>
            <person name="Benoit I."/>
            <person name="Boyd A."/>
            <person name="Carlson A."/>
            <person name="Copeland A."/>
            <person name="Coutinho P.M."/>
            <person name="de Vries R.P."/>
            <person name="Ferreira P."/>
            <person name="Findley K."/>
            <person name="Foster B."/>
            <person name="Gaskell J."/>
            <person name="Glotzer D."/>
            <person name="Gorecki P."/>
            <person name="Heitman J."/>
            <person name="Hesse C."/>
            <person name="Hori C."/>
            <person name="Igarashi K."/>
            <person name="Jurgens J.A."/>
            <person name="Kallen N."/>
            <person name="Kersten P."/>
            <person name="Kohler A."/>
            <person name="Kuees U."/>
            <person name="Kumar T.K.A."/>
            <person name="Kuo A."/>
            <person name="LaButti K."/>
            <person name="Larrondo L.F."/>
            <person name="Lindquist E."/>
            <person name="Ling A."/>
            <person name="Lombard V."/>
            <person name="Lucas S."/>
            <person name="Lundell T."/>
            <person name="Martin R."/>
            <person name="McLaughlin D.J."/>
            <person name="Morgenstern I."/>
            <person name="Morin E."/>
            <person name="Murat C."/>
            <person name="Nagy L.G."/>
            <person name="Nolan M."/>
            <person name="Ohm R.A."/>
            <person name="Patyshakuliyeva A."/>
            <person name="Rokas A."/>
            <person name="Ruiz-Duenas F.J."/>
            <person name="Sabat G."/>
            <person name="Salamov A."/>
            <person name="Samejima M."/>
            <person name="Schmutz J."/>
            <person name="Slot J.C."/>
            <person name="St John F."/>
            <person name="Stenlid J."/>
            <person name="Sun H."/>
            <person name="Sun S."/>
            <person name="Syed K."/>
            <person name="Tsang A."/>
            <person name="Wiebenga A."/>
            <person name="Young D."/>
            <person name="Pisabarro A."/>
            <person name="Eastwood D.C."/>
            <person name="Martin F."/>
            <person name="Cullen D."/>
            <person name="Grigoriev I.V."/>
            <person name="Hibbett D.S."/>
        </authorList>
    </citation>
    <scope>NUCLEOTIDE SEQUENCE</scope>
    <source>
        <strain evidence="3">FP-58527</strain>
    </source>
</reference>
<proteinExistence type="predicted"/>
<protein>
    <recommendedName>
        <fullName evidence="1">DUF4139 domain-containing protein</fullName>
    </recommendedName>
</protein>
<evidence type="ECO:0000259" key="1">
    <source>
        <dbReference type="Pfam" id="PF13598"/>
    </source>
</evidence>
<dbReference type="InParanoid" id="S8FPF7"/>
<dbReference type="Proteomes" id="UP000015241">
    <property type="component" value="Unassembled WGS sequence"/>
</dbReference>
<dbReference type="eggNOG" id="ENOG502QXGR">
    <property type="taxonomic scope" value="Eukaryota"/>
</dbReference>
<dbReference type="InterPro" id="IPR037291">
    <property type="entry name" value="DUF4139"/>
</dbReference>
<dbReference type="NCBIfam" id="TIGR02231">
    <property type="entry name" value="mucoidy inhibitor MuiA family protein"/>
    <property type="match status" value="1"/>
</dbReference>
<organism evidence="2 3">
    <name type="scientific">Fomitopsis schrenkii</name>
    <name type="common">Brown rot fungus</name>
    <dbReference type="NCBI Taxonomy" id="2126942"/>
    <lineage>
        <taxon>Eukaryota</taxon>
        <taxon>Fungi</taxon>
        <taxon>Dikarya</taxon>
        <taxon>Basidiomycota</taxon>
        <taxon>Agaricomycotina</taxon>
        <taxon>Agaricomycetes</taxon>
        <taxon>Polyporales</taxon>
        <taxon>Fomitopsis</taxon>
    </lineage>
</organism>
<keyword evidence="3" id="KW-1185">Reference proteome</keyword>
<dbReference type="AlphaFoldDB" id="S8FPF7"/>
<dbReference type="PANTHER" id="PTHR31005">
    <property type="entry name" value="DUF4139 DOMAIN-CONTAINING PROTEIN"/>
    <property type="match status" value="1"/>
</dbReference>
<sequence>MHQPGRNIVKVTQLSSGIDTQSFQVSHLSGNASVLDIQCDVDAFDASLLPDDNSEMRRSLLLRKRELEDERRVQDQGLSLFVDYARTLNSAHTAPGDAVNFLDAFMAGRRSTVATIRKLDDEIAEIDKKLKGPVSDPSVKGDVNGRATIVIVVSEPCTAEVDIAYDVKDASWEPYYNLHATTANGQPAPMVSLQYNARVTHTSGEDWADISFNFVAADAPRRGHNAGIPSVAPRKLHRLPTPFASVFPTPSLFGQNAGAAPPSNVAGGIVVRESTSTRDVRLAAETKASVASDGLGHAIPITSLALDASFTWVCVPRSRAAAFVECHTKNSSVHTLVAGPLTVYVDGQGSRRPHCRYAFPPEHWSVHTDPVQDIKPNAAFFAPLGVDDAVRIVLRRAARTEEAPERPFVERLWTTACTARYAVTNGHAFAIPQLVLRDALPVSANPQIAVVVNAVREKDPRAADGNSAEVVGVLGENVREREGREGEGLFEWVRGVEAGQTVVLHAEWEIHTPSGVSWEEEPVMKP</sequence>
<dbReference type="OrthoDB" id="10068793at2759"/>
<feature type="domain" description="DUF4139" evidence="1">
    <location>
        <begin position="161"/>
        <end position="513"/>
    </location>
</feature>
<evidence type="ECO:0000313" key="3">
    <source>
        <dbReference type="Proteomes" id="UP000015241"/>
    </source>
</evidence>
<dbReference type="EMBL" id="KE504151">
    <property type="protein sequence ID" value="EPT00165.1"/>
    <property type="molecule type" value="Genomic_DNA"/>
</dbReference>
<dbReference type="InterPro" id="IPR011935">
    <property type="entry name" value="CHP02231"/>
</dbReference>
<name>S8FPF7_FOMSC</name>
<dbReference type="STRING" id="743788.S8FPF7"/>